<dbReference type="HAMAP" id="MF_00454">
    <property type="entry name" value="FluC"/>
    <property type="match status" value="1"/>
</dbReference>
<evidence type="ECO:0000256" key="7">
    <source>
        <dbReference type="ARBA" id="ARBA00023065"/>
    </source>
</evidence>
<dbReference type="RefSeq" id="WP_104231335.1">
    <property type="nucleotide sequence ID" value="NZ_PSNW01000009.1"/>
</dbReference>
<dbReference type="GO" id="GO:0046872">
    <property type="term" value="F:metal ion binding"/>
    <property type="evidence" value="ECO:0007669"/>
    <property type="project" value="UniProtKB-KW"/>
</dbReference>
<evidence type="ECO:0000256" key="2">
    <source>
        <dbReference type="ARBA" id="ARBA00022475"/>
    </source>
</evidence>
<dbReference type="EMBL" id="PSNW01000009">
    <property type="protein sequence ID" value="PPE72891.1"/>
    <property type="molecule type" value="Genomic_DNA"/>
</dbReference>
<evidence type="ECO:0000256" key="8">
    <source>
        <dbReference type="ARBA" id="ARBA00023136"/>
    </source>
</evidence>
<feature type="transmembrane region" description="Helical" evidence="12">
    <location>
        <begin position="67"/>
        <end position="85"/>
    </location>
</feature>
<comment type="catalytic activity">
    <reaction evidence="11">
        <text>fluoride(in) = fluoride(out)</text>
        <dbReference type="Rhea" id="RHEA:76159"/>
        <dbReference type="ChEBI" id="CHEBI:17051"/>
    </reaction>
    <physiologicalReaction direction="left-to-right" evidence="11">
        <dbReference type="Rhea" id="RHEA:76160"/>
    </physiologicalReaction>
</comment>
<comment type="activity regulation">
    <text evidence="12">Na(+) is not transported, but it plays an essential structural role and its presence is essential for fluoride channel function.</text>
</comment>
<comment type="similarity">
    <text evidence="10 12">Belongs to the fluoride channel Fluc/FEX (TC 1.A.43) family.</text>
</comment>
<keyword evidence="4 12" id="KW-0812">Transmembrane</keyword>
<protein>
    <recommendedName>
        <fullName evidence="12">Fluoride-specific ion channel FluC</fullName>
    </recommendedName>
</protein>
<evidence type="ECO:0000256" key="4">
    <source>
        <dbReference type="ARBA" id="ARBA00022692"/>
    </source>
</evidence>
<evidence type="ECO:0000313" key="13">
    <source>
        <dbReference type="EMBL" id="PPE72891.1"/>
    </source>
</evidence>
<keyword evidence="3" id="KW-0997">Cell inner membrane</keyword>
<proteinExistence type="inferred from homology"/>
<dbReference type="PANTHER" id="PTHR28259:SF1">
    <property type="entry name" value="FLUORIDE EXPORT PROTEIN 1-RELATED"/>
    <property type="match status" value="1"/>
</dbReference>
<keyword evidence="7 12" id="KW-0406">Ion transport</keyword>
<sequence>MSTWLAVALGGGLGSVCRLAVVRWAAALGAASFPWGTLAVNVCGSLLAGIAYALLVERFDAAAGWRALFMTGFLGGFTTFSAFSLETVRLAEEGQVLAAFSNAALNLVLCLAACVLGLLLVRRYA</sequence>
<dbReference type="AlphaFoldDB" id="A0A2S5TD10"/>
<name>A0A2S5TD10_9GAMM</name>
<keyword evidence="2 12" id="KW-1003">Cell membrane</keyword>
<dbReference type="PANTHER" id="PTHR28259">
    <property type="entry name" value="FLUORIDE EXPORT PROTEIN 1-RELATED"/>
    <property type="match status" value="1"/>
</dbReference>
<feature type="binding site" evidence="12">
    <location>
        <position position="75"/>
    </location>
    <ligand>
        <name>Na(+)</name>
        <dbReference type="ChEBI" id="CHEBI:29101"/>
        <note>structural</note>
    </ligand>
</feature>
<organism evidence="13 14">
    <name type="scientific">Solimonas fluminis</name>
    <dbReference type="NCBI Taxonomy" id="2086571"/>
    <lineage>
        <taxon>Bacteria</taxon>
        <taxon>Pseudomonadati</taxon>
        <taxon>Pseudomonadota</taxon>
        <taxon>Gammaproteobacteria</taxon>
        <taxon>Nevskiales</taxon>
        <taxon>Nevskiaceae</taxon>
        <taxon>Solimonas</taxon>
    </lineage>
</organism>
<gene>
    <name evidence="12 13" type="primary">crcB</name>
    <name evidence="12" type="synonym">fluC</name>
    <name evidence="13" type="ORF">C3942_15820</name>
</gene>
<keyword evidence="9 12" id="KW-0407">Ion channel</keyword>
<dbReference type="Pfam" id="PF02537">
    <property type="entry name" value="CRCB"/>
    <property type="match status" value="1"/>
</dbReference>
<keyword evidence="12" id="KW-0479">Metal-binding</keyword>
<dbReference type="InterPro" id="IPR003691">
    <property type="entry name" value="FluC"/>
</dbReference>
<keyword evidence="6 12" id="KW-0915">Sodium</keyword>
<dbReference type="GO" id="GO:0062054">
    <property type="term" value="F:fluoride channel activity"/>
    <property type="evidence" value="ECO:0007669"/>
    <property type="project" value="UniProtKB-UniRule"/>
</dbReference>
<dbReference type="Proteomes" id="UP000238220">
    <property type="component" value="Unassembled WGS sequence"/>
</dbReference>
<dbReference type="NCBIfam" id="TIGR00494">
    <property type="entry name" value="crcB"/>
    <property type="match status" value="1"/>
</dbReference>
<feature type="transmembrane region" description="Helical" evidence="12">
    <location>
        <begin position="35"/>
        <end position="55"/>
    </location>
</feature>
<evidence type="ECO:0000256" key="12">
    <source>
        <dbReference type="HAMAP-Rule" id="MF_00454"/>
    </source>
</evidence>
<evidence type="ECO:0000313" key="14">
    <source>
        <dbReference type="Proteomes" id="UP000238220"/>
    </source>
</evidence>
<keyword evidence="5 12" id="KW-1133">Transmembrane helix</keyword>
<evidence type="ECO:0000256" key="10">
    <source>
        <dbReference type="ARBA" id="ARBA00035120"/>
    </source>
</evidence>
<comment type="subcellular location">
    <subcellularLocation>
        <location evidence="1 12">Cell membrane</location>
        <topology evidence="1 12">Multi-pass membrane protein</topology>
    </subcellularLocation>
</comment>
<dbReference type="GO" id="GO:0140114">
    <property type="term" value="P:cellular detoxification of fluoride"/>
    <property type="evidence" value="ECO:0007669"/>
    <property type="project" value="UniProtKB-UniRule"/>
</dbReference>
<evidence type="ECO:0000256" key="9">
    <source>
        <dbReference type="ARBA" id="ARBA00023303"/>
    </source>
</evidence>
<feature type="binding site" evidence="12">
    <location>
        <position position="78"/>
    </location>
    <ligand>
        <name>Na(+)</name>
        <dbReference type="ChEBI" id="CHEBI:29101"/>
        <note>structural</note>
    </ligand>
</feature>
<evidence type="ECO:0000256" key="11">
    <source>
        <dbReference type="ARBA" id="ARBA00035585"/>
    </source>
</evidence>
<evidence type="ECO:0000256" key="1">
    <source>
        <dbReference type="ARBA" id="ARBA00004651"/>
    </source>
</evidence>
<dbReference type="GO" id="GO:0005886">
    <property type="term" value="C:plasma membrane"/>
    <property type="evidence" value="ECO:0007669"/>
    <property type="project" value="UniProtKB-SubCell"/>
</dbReference>
<evidence type="ECO:0000256" key="6">
    <source>
        <dbReference type="ARBA" id="ARBA00023053"/>
    </source>
</evidence>
<comment type="caution">
    <text evidence="13">The sequence shown here is derived from an EMBL/GenBank/DDBJ whole genome shotgun (WGS) entry which is preliminary data.</text>
</comment>
<comment type="function">
    <text evidence="12">Fluoride-specific ion channel. Important for reducing fluoride concentration in the cell, thus reducing its toxicity.</text>
</comment>
<keyword evidence="14" id="KW-1185">Reference proteome</keyword>
<feature type="transmembrane region" description="Helical" evidence="12">
    <location>
        <begin position="97"/>
        <end position="121"/>
    </location>
</feature>
<evidence type="ECO:0000256" key="5">
    <source>
        <dbReference type="ARBA" id="ARBA00022989"/>
    </source>
</evidence>
<evidence type="ECO:0000256" key="3">
    <source>
        <dbReference type="ARBA" id="ARBA00022519"/>
    </source>
</evidence>
<dbReference type="OrthoDB" id="9806299at2"/>
<keyword evidence="12" id="KW-0813">Transport</keyword>
<keyword evidence="8 12" id="KW-0472">Membrane</keyword>
<accession>A0A2S5TD10</accession>
<reference evidence="13 14" key="1">
    <citation type="submission" date="2018-02" db="EMBL/GenBank/DDBJ databases">
        <title>Genome sequencing of Solimonas sp. HR-BB.</title>
        <authorList>
            <person name="Lee Y."/>
            <person name="Jeon C.O."/>
        </authorList>
    </citation>
    <scope>NUCLEOTIDE SEQUENCE [LARGE SCALE GENOMIC DNA]</scope>
    <source>
        <strain evidence="13 14">HR-BB</strain>
    </source>
</reference>